<name>A0AAV5EKW7_ELECO</name>
<dbReference type="EMBL" id="BQKI01000076">
    <property type="protein sequence ID" value="GJN22831.1"/>
    <property type="molecule type" value="Genomic_DNA"/>
</dbReference>
<evidence type="ECO:0000256" key="1">
    <source>
        <dbReference type="ARBA" id="ARBA00004141"/>
    </source>
</evidence>
<evidence type="ECO:0000313" key="8">
    <source>
        <dbReference type="Proteomes" id="UP001054889"/>
    </source>
</evidence>
<evidence type="ECO:0000256" key="5">
    <source>
        <dbReference type="ARBA" id="ARBA00023136"/>
    </source>
</evidence>
<accession>A0AAV5EKW7</accession>
<keyword evidence="4 6" id="KW-1133">Transmembrane helix</keyword>
<dbReference type="AlphaFoldDB" id="A0AAV5EKW7"/>
<evidence type="ECO:0000256" key="2">
    <source>
        <dbReference type="ARBA" id="ARBA00005982"/>
    </source>
</evidence>
<reference evidence="7" key="1">
    <citation type="journal article" date="2018" name="DNA Res.">
        <title>Multiple hybrid de novo genome assembly of finger millet, an orphan allotetraploid crop.</title>
        <authorList>
            <person name="Hatakeyama M."/>
            <person name="Aluri S."/>
            <person name="Balachadran M.T."/>
            <person name="Sivarajan S.R."/>
            <person name="Patrignani A."/>
            <person name="Gruter S."/>
            <person name="Poveda L."/>
            <person name="Shimizu-Inatsugi R."/>
            <person name="Baeten J."/>
            <person name="Francoijs K.J."/>
            <person name="Nataraja K.N."/>
            <person name="Reddy Y.A.N."/>
            <person name="Phadnis S."/>
            <person name="Ravikumar R.L."/>
            <person name="Schlapbach R."/>
            <person name="Sreeman S.M."/>
            <person name="Shimizu K.K."/>
        </authorList>
    </citation>
    <scope>NUCLEOTIDE SEQUENCE</scope>
</reference>
<dbReference type="PANTHER" id="PTHR11654">
    <property type="entry name" value="OLIGOPEPTIDE TRANSPORTER-RELATED"/>
    <property type="match status" value="1"/>
</dbReference>
<feature type="transmembrane region" description="Helical" evidence="6">
    <location>
        <begin position="487"/>
        <end position="508"/>
    </location>
</feature>
<dbReference type="PROSITE" id="PS01022">
    <property type="entry name" value="PTR2_1"/>
    <property type="match status" value="1"/>
</dbReference>
<keyword evidence="5 6" id="KW-0472">Membrane</keyword>
<dbReference type="Pfam" id="PF00854">
    <property type="entry name" value="PTR2"/>
    <property type="match status" value="1"/>
</dbReference>
<protein>
    <submittedName>
        <fullName evidence="7">Uncharacterized protein</fullName>
    </submittedName>
</protein>
<reference evidence="7" key="2">
    <citation type="submission" date="2021-12" db="EMBL/GenBank/DDBJ databases">
        <title>Resequencing data analysis of finger millet.</title>
        <authorList>
            <person name="Hatakeyama M."/>
            <person name="Aluri S."/>
            <person name="Balachadran M.T."/>
            <person name="Sivarajan S.R."/>
            <person name="Poveda L."/>
            <person name="Shimizu-Inatsugi R."/>
            <person name="Schlapbach R."/>
            <person name="Sreeman S.M."/>
            <person name="Shimizu K.K."/>
        </authorList>
    </citation>
    <scope>NUCLEOTIDE SEQUENCE</scope>
</reference>
<dbReference type="Gene3D" id="1.20.1250.20">
    <property type="entry name" value="MFS general substrate transporter like domains"/>
    <property type="match status" value="1"/>
</dbReference>
<feature type="transmembrane region" description="Helical" evidence="6">
    <location>
        <begin position="112"/>
        <end position="132"/>
    </location>
</feature>
<feature type="transmembrane region" description="Helical" evidence="6">
    <location>
        <begin position="216"/>
        <end position="238"/>
    </location>
</feature>
<dbReference type="Proteomes" id="UP001054889">
    <property type="component" value="Unassembled WGS sequence"/>
</dbReference>
<feature type="transmembrane region" description="Helical" evidence="6">
    <location>
        <begin position="413"/>
        <end position="434"/>
    </location>
</feature>
<dbReference type="GO" id="GO:0006857">
    <property type="term" value="P:oligopeptide transport"/>
    <property type="evidence" value="ECO:0007669"/>
    <property type="project" value="InterPro"/>
</dbReference>
<keyword evidence="3 6" id="KW-0812">Transmembrane</keyword>
<feature type="transmembrane region" description="Helical" evidence="6">
    <location>
        <begin position="370"/>
        <end position="392"/>
    </location>
</feature>
<feature type="transmembrane region" description="Helical" evidence="6">
    <location>
        <begin position="532"/>
        <end position="553"/>
    </location>
</feature>
<dbReference type="InterPro" id="IPR036259">
    <property type="entry name" value="MFS_trans_sf"/>
</dbReference>
<dbReference type="InterPro" id="IPR000109">
    <property type="entry name" value="POT_fam"/>
</dbReference>
<feature type="transmembrane region" description="Helical" evidence="6">
    <location>
        <begin position="454"/>
        <end position="475"/>
    </location>
</feature>
<dbReference type="SUPFAM" id="SSF103473">
    <property type="entry name" value="MFS general substrate transporter"/>
    <property type="match status" value="1"/>
</dbReference>
<proteinExistence type="inferred from homology"/>
<sequence length="591" mass="63865">MEKGLGVGGGGAMENEAGEWVNDSSVDHRGRPPFRAATGSWKAAMFIILIEFSERLSYFGIATSLIIYLTKVLKEDLTVAAKNSNYWMSVTTLMPLLGGFVADGYLGRFSTVVVSTIIYLLGLMVLATAQLAPRLKPEHSPHLHETLFFVGVYLVSVGTGGHKPALESFGADQFDEGHTTERVQKMSFFNWWNCALCAGVLLGVTVIVYAQERLGWGAASLVLAGVMAASLLVFLAGWKTYRYRAPQGSPLTPLLRVVVAAIRKRRLRVPDDAGELYEVRPQSIKKRLLCHTDQLRFLDKAAIVEHDDTTDTHSPWRLATVTQVEETKLVLAMVPIWVATLAFGMSAAQVSSFFIKQGSVMDRRLGPHFVLPPASVFALSALAMIATVALYDKALVPYLRRATTGGGERGLSILRRIGVGMALAVAAMAVAALVERRRLSSATPAAVHVAWLVPQFVLMGVADGFALVGLQEYFYDQVPDNMRSLGIGLYLSVIGAGSFLSSVVITAADRASSRGGRAGWFAKDLNHSRLDLFYWLLACIGAVNLAFYVFVAARSSYKTVKRGGGDARVGDDKQLFAATGGDIECVAAASS</sequence>
<dbReference type="GO" id="GO:0016020">
    <property type="term" value="C:membrane"/>
    <property type="evidence" value="ECO:0007669"/>
    <property type="project" value="UniProtKB-SubCell"/>
</dbReference>
<evidence type="ECO:0000313" key="7">
    <source>
        <dbReference type="EMBL" id="GJN22831.1"/>
    </source>
</evidence>
<comment type="caution">
    <text evidence="7">The sequence shown here is derived from an EMBL/GenBank/DDBJ whole genome shotgun (WGS) entry which is preliminary data.</text>
</comment>
<comment type="similarity">
    <text evidence="2">Belongs to the major facilitator superfamily. Proton-dependent oligopeptide transporter (POT/PTR) (TC 2.A.17) family.</text>
</comment>
<evidence type="ECO:0000256" key="4">
    <source>
        <dbReference type="ARBA" id="ARBA00022989"/>
    </source>
</evidence>
<evidence type="ECO:0000256" key="6">
    <source>
        <dbReference type="SAM" id="Phobius"/>
    </source>
</evidence>
<keyword evidence="8" id="KW-1185">Reference proteome</keyword>
<organism evidence="7 8">
    <name type="scientific">Eleusine coracana subsp. coracana</name>
    <dbReference type="NCBI Taxonomy" id="191504"/>
    <lineage>
        <taxon>Eukaryota</taxon>
        <taxon>Viridiplantae</taxon>
        <taxon>Streptophyta</taxon>
        <taxon>Embryophyta</taxon>
        <taxon>Tracheophyta</taxon>
        <taxon>Spermatophyta</taxon>
        <taxon>Magnoliopsida</taxon>
        <taxon>Liliopsida</taxon>
        <taxon>Poales</taxon>
        <taxon>Poaceae</taxon>
        <taxon>PACMAD clade</taxon>
        <taxon>Chloridoideae</taxon>
        <taxon>Cynodonteae</taxon>
        <taxon>Eleusininae</taxon>
        <taxon>Eleusine</taxon>
    </lineage>
</organism>
<evidence type="ECO:0000256" key="3">
    <source>
        <dbReference type="ARBA" id="ARBA00022692"/>
    </source>
</evidence>
<feature type="transmembrane region" description="Helical" evidence="6">
    <location>
        <begin position="329"/>
        <end position="350"/>
    </location>
</feature>
<feature type="transmembrane region" description="Helical" evidence="6">
    <location>
        <begin position="191"/>
        <end position="210"/>
    </location>
</feature>
<comment type="subcellular location">
    <subcellularLocation>
        <location evidence="1">Membrane</location>
        <topology evidence="1">Multi-pass membrane protein</topology>
    </subcellularLocation>
</comment>
<gene>
    <name evidence="7" type="primary">gb10430</name>
    <name evidence="7" type="ORF">PR202_gb10430</name>
</gene>
<dbReference type="InterPro" id="IPR018456">
    <property type="entry name" value="PTR2_symporter_CS"/>
</dbReference>
<dbReference type="GO" id="GO:0022857">
    <property type="term" value="F:transmembrane transporter activity"/>
    <property type="evidence" value="ECO:0007669"/>
    <property type="project" value="InterPro"/>
</dbReference>